<dbReference type="Pfam" id="PF06750">
    <property type="entry name" value="A24_N_bact"/>
    <property type="match status" value="1"/>
</dbReference>
<reference evidence="3" key="1">
    <citation type="journal article" date="2022" name="Cell">
        <title>Design, construction, and in vivo augmentation of a complex gut microbiome.</title>
        <authorList>
            <person name="Cheng A.G."/>
            <person name="Ho P.Y."/>
            <person name="Aranda-Diaz A."/>
            <person name="Jain S."/>
            <person name="Yu F.B."/>
            <person name="Meng X."/>
            <person name="Wang M."/>
            <person name="Iakiviak M."/>
            <person name="Nagashima K."/>
            <person name="Zhao A."/>
            <person name="Murugkar P."/>
            <person name="Patil A."/>
            <person name="Atabakhsh K."/>
            <person name="Weakley A."/>
            <person name="Yan J."/>
            <person name="Brumbaugh A.R."/>
            <person name="Higginbottom S."/>
            <person name="Dimas A."/>
            <person name="Shiver A.L."/>
            <person name="Deutschbauer A."/>
            <person name="Neff N."/>
            <person name="Sonnenburg J.L."/>
            <person name="Huang K.C."/>
            <person name="Fischbach M.A."/>
        </authorList>
    </citation>
    <scope>NUCLEOTIDE SEQUENCE</scope>
    <source>
        <strain evidence="3">DSM 19829</strain>
    </source>
</reference>
<feature type="transmembrane region" description="Helical" evidence="1">
    <location>
        <begin position="225"/>
        <end position="243"/>
    </location>
</feature>
<protein>
    <submittedName>
        <fullName evidence="3">Prepilin peptidase</fullName>
    </submittedName>
</protein>
<dbReference type="PANTHER" id="PTHR30487">
    <property type="entry name" value="TYPE 4 PREPILIN-LIKE PROTEINS LEADER PEPTIDE-PROCESSING ENZYME"/>
    <property type="match status" value="1"/>
</dbReference>
<feature type="transmembrane region" description="Helical" evidence="1">
    <location>
        <begin position="6"/>
        <end position="31"/>
    </location>
</feature>
<dbReference type="InterPro" id="IPR010627">
    <property type="entry name" value="Prepilin_pept_A24_N"/>
</dbReference>
<keyword evidence="1" id="KW-1133">Transmembrane helix</keyword>
<gene>
    <name evidence="3" type="ORF">NQ502_01900</name>
</gene>
<dbReference type="InterPro" id="IPR050882">
    <property type="entry name" value="Prepilin_peptidase/N-MTase"/>
</dbReference>
<sequence>MMIFLELLGIFLIFTAGACFYSFLNIVIYRLPRGISILKERNQCMACGHVLTVDDLIPVVSWLQLGGRCRYCDTVIPARYSRVELLGGVTALVSVFRLGWTLRACLMYAFLAVLTVTGLTEWDTGKIPDVLLKLITVLAVLQLLLLNQQQYLAYIAGCLCISLPLSGVKLRIPAAFTAQEIILMAVCGLFTGWRVMLVSFTFAVFCGGIYALKKMLGDDEQKKKNFLYGPFLCIGVYFGQMFGEPLIRGYLSFFGL</sequence>
<feature type="transmembrane region" description="Helical" evidence="1">
    <location>
        <begin position="192"/>
        <end position="213"/>
    </location>
</feature>
<feature type="transmembrane region" description="Helical" evidence="1">
    <location>
        <begin position="130"/>
        <end position="146"/>
    </location>
</feature>
<accession>A0ABY5VI42</accession>
<dbReference type="EMBL" id="CP102290">
    <property type="protein sequence ID" value="UWP59839.1"/>
    <property type="molecule type" value="Genomic_DNA"/>
</dbReference>
<dbReference type="PANTHER" id="PTHR30487:SF0">
    <property type="entry name" value="PREPILIN LEADER PEPTIDASE_N-METHYLTRANSFERASE-RELATED"/>
    <property type="match status" value="1"/>
</dbReference>
<keyword evidence="1" id="KW-0472">Membrane</keyword>
<organism evidence="3 4">
    <name type="scientific">Ruminococcus gauvreauii</name>
    <dbReference type="NCBI Taxonomy" id="438033"/>
    <lineage>
        <taxon>Bacteria</taxon>
        <taxon>Bacillati</taxon>
        <taxon>Bacillota</taxon>
        <taxon>Clostridia</taxon>
        <taxon>Eubacteriales</taxon>
        <taxon>Oscillospiraceae</taxon>
        <taxon>Ruminococcus</taxon>
    </lineage>
</organism>
<feature type="domain" description="Prepilin peptidase A24 N-terminal" evidence="2">
    <location>
        <begin position="17"/>
        <end position="96"/>
    </location>
</feature>
<keyword evidence="4" id="KW-1185">Reference proteome</keyword>
<evidence type="ECO:0000259" key="2">
    <source>
        <dbReference type="Pfam" id="PF06750"/>
    </source>
</evidence>
<evidence type="ECO:0000313" key="3">
    <source>
        <dbReference type="EMBL" id="UWP59839.1"/>
    </source>
</evidence>
<feature type="transmembrane region" description="Helical" evidence="1">
    <location>
        <begin position="151"/>
        <end position="172"/>
    </location>
</feature>
<evidence type="ECO:0000256" key="1">
    <source>
        <dbReference type="SAM" id="Phobius"/>
    </source>
</evidence>
<name>A0ABY5VI42_9FIRM</name>
<evidence type="ECO:0000313" key="4">
    <source>
        <dbReference type="Proteomes" id="UP001060164"/>
    </source>
</evidence>
<keyword evidence="1" id="KW-0812">Transmembrane</keyword>
<dbReference type="RefSeq" id="WP_028528107.1">
    <property type="nucleotide sequence ID" value="NZ_CABLBR010000007.1"/>
</dbReference>
<dbReference type="Proteomes" id="UP001060164">
    <property type="component" value="Chromosome"/>
</dbReference>
<proteinExistence type="predicted"/>